<comment type="caution">
    <text evidence="1">The sequence shown here is derived from an EMBL/GenBank/DDBJ whole genome shotgun (WGS) entry which is preliminary data.</text>
</comment>
<proteinExistence type="predicted"/>
<dbReference type="Proteomes" id="UP001465976">
    <property type="component" value="Unassembled WGS sequence"/>
</dbReference>
<evidence type="ECO:0000313" key="2">
    <source>
        <dbReference type="Proteomes" id="UP001465976"/>
    </source>
</evidence>
<name>A0ABR3FPV1_9AGAR</name>
<evidence type="ECO:0000313" key="1">
    <source>
        <dbReference type="EMBL" id="KAL0577448.1"/>
    </source>
</evidence>
<accession>A0ABR3FPV1</accession>
<organism evidence="1 2">
    <name type="scientific">Marasmius crinis-equi</name>
    <dbReference type="NCBI Taxonomy" id="585013"/>
    <lineage>
        <taxon>Eukaryota</taxon>
        <taxon>Fungi</taxon>
        <taxon>Dikarya</taxon>
        <taxon>Basidiomycota</taxon>
        <taxon>Agaricomycotina</taxon>
        <taxon>Agaricomycetes</taxon>
        <taxon>Agaricomycetidae</taxon>
        <taxon>Agaricales</taxon>
        <taxon>Marasmiineae</taxon>
        <taxon>Marasmiaceae</taxon>
        <taxon>Marasmius</taxon>
    </lineage>
</organism>
<dbReference type="EMBL" id="JBAHYK010000154">
    <property type="protein sequence ID" value="KAL0577448.1"/>
    <property type="molecule type" value="Genomic_DNA"/>
</dbReference>
<reference evidence="1 2" key="1">
    <citation type="submission" date="2024-02" db="EMBL/GenBank/DDBJ databases">
        <title>A draft genome for the cacao thread blight pathogen Marasmius crinis-equi.</title>
        <authorList>
            <person name="Cohen S.P."/>
            <person name="Baruah I.K."/>
            <person name="Amoako-Attah I."/>
            <person name="Bukari Y."/>
            <person name="Meinhardt L.W."/>
            <person name="Bailey B.A."/>
        </authorList>
    </citation>
    <scope>NUCLEOTIDE SEQUENCE [LARGE SCALE GENOMIC DNA]</scope>
    <source>
        <strain evidence="1 2">GH-76</strain>
    </source>
</reference>
<protein>
    <submittedName>
        <fullName evidence="1">Uncharacterized protein</fullName>
    </submittedName>
</protein>
<sequence>MSILPTSVPKVTGLDSPEGQVDSLAKLQSEESSYRSICHDALQSIEQALKREDLDPKVRDELTPLFSSIKQQKENLINIITEAQKVEDSLTSDEGNAEHSGNQQQIASLLDEFSKTTGELGKQMGELGKLFSEHQISV</sequence>
<gene>
    <name evidence="1" type="ORF">V5O48_004517</name>
</gene>
<keyword evidence="2" id="KW-1185">Reference proteome</keyword>